<keyword evidence="1" id="KW-0053">Apoptosis</keyword>
<dbReference type="GO" id="GO:0005886">
    <property type="term" value="C:plasma membrane"/>
    <property type="evidence" value="ECO:0007669"/>
    <property type="project" value="TreeGrafter"/>
</dbReference>
<dbReference type="GO" id="GO:0048870">
    <property type="term" value="P:cell motility"/>
    <property type="evidence" value="ECO:0007669"/>
    <property type="project" value="TreeGrafter"/>
</dbReference>
<dbReference type="InterPro" id="IPR001849">
    <property type="entry name" value="PH_domain"/>
</dbReference>
<gene>
    <name evidence="7" type="ORF">QYM36_015401</name>
</gene>
<dbReference type="SUPFAM" id="SSF50729">
    <property type="entry name" value="PH domain-like"/>
    <property type="match status" value="1"/>
</dbReference>
<dbReference type="Proteomes" id="UP001187531">
    <property type="component" value="Unassembled WGS sequence"/>
</dbReference>
<keyword evidence="8" id="KW-1185">Reference proteome</keyword>
<organism evidence="7 8">
    <name type="scientific">Artemia franciscana</name>
    <name type="common">Brine shrimp</name>
    <name type="synonym">Artemia sanfranciscana</name>
    <dbReference type="NCBI Taxonomy" id="6661"/>
    <lineage>
        <taxon>Eukaryota</taxon>
        <taxon>Metazoa</taxon>
        <taxon>Ecdysozoa</taxon>
        <taxon>Arthropoda</taxon>
        <taxon>Crustacea</taxon>
        <taxon>Branchiopoda</taxon>
        <taxon>Anostraca</taxon>
        <taxon>Artemiidae</taxon>
        <taxon>Artemia</taxon>
    </lineage>
</organism>
<name>A0AA88HA52_ARTSF</name>
<dbReference type="AlphaFoldDB" id="A0AA88HA52"/>
<dbReference type="Pfam" id="PF11841">
    <property type="entry name" value="ELMO_ARM"/>
    <property type="match status" value="1"/>
</dbReference>
<evidence type="ECO:0000256" key="2">
    <source>
        <dbReference type="ARBA" id="ARBA00022907"/>
    </source>
</evidence>
<dbReference type="InterPro" id="IPR011989">
    <property type="entry name" value="ARM-like"/>
</dbReference>
<evidence type="ECO:0000256" key="4">
    <source>
        <dbReference type="ARBA" id="ARBA00024863"/>
    </source>
</evidence>
<dbReference type="InterPro" id="IPR050868">
    <property type="entry name" value="ELMO_domain-containing"/>
</dbReference>
<evidence type="ECO:0000259" key="5">
    <source>
        <dbReference type="PROSITE" id="PS50003"/>
    </source>
</evidence>
<dbReference type="GO" id="GO:0006909">
    <property type="term" value="P:phagocytosis"/>
    <property type="evidence" value="ECO:0007669"/>
    <property type="project" value="UniProtKB-KW"/>
</dbReference>
<dbReference type="Gene3D" id="1.25.10.10">
    <property type="entry name" value="Leucine-rich Repeat Variant"/>
    <property type="match status" value="1"/>
</dbReference>
<dbReference type="GO" id="GO:0006915">
    <property type="term" value="P:apoptotic process"/>
    <property type="evidence" value="ECO:0007669"/>
    <property type="project" value="UniProtKB-KW"/>
</dbReference>
<dbReference type="PANTHER" id="PTHR12771">
    <property type="entry name" value="ENGULFMENT AND CELL MOTILITY"/>
    <property type="match status" value="1"/>
</dbReference>
<keyword evidence="2" id="KW-0581">Phagocytosis</keyword>
<evidence type="ECO:0000313" key="7">
    <source>
        <dbReference type="EMBL" id="KAK2707693.1"/>
    </source>
</evidence>
<dbReference type="InterPro" id="IPR011993">
    <property type="entry name" value="PH-like_dom_sf"/>
</dbReference>
<dbReference type="PROSITE" id="PS50003">
    <property type="entry name" value="PH_DOMAIN"/>
    <property type="match status" value="1"/>
</dbReference>
<evidence type="ECO:0000256" key="1">
    <source>
        <dbReference type="ARBA" id="ARBA00022703"/>
    </source>
</evidence>
<dbReference type="GO" id="GO:0007015">
    <property type="term" value="P:actin filament organization"/>
    <property type="evidence" value="ECO:0007669"/>
    <property type="project" value="TreeGrafter"/>
</dbReference>
<evidence type="ECO:0000313" key="8">
    <source>
        <dbReference type="Proteomes" id="UP001187531"/>
    </source>
</evidence>
<dbReference type="PROSITE" id="PS51335">
    <property type="entry name" value="ELMO"/>
    <property type="match status" value="1"/>
</dbReference>
<protein>
    <submittedName>
        <fullName evidence="7">Uncharacterized protein</fullName>
    </submittedName>
</protein>
<dbReference type="InterPro" id="IPR024574">
    <property type="entry name" value="ELMO_ARM"/>
</dbReference>
<feature type="domain" description="PH" evidence="5">
    <location>
        <begin position="565"/>
        <end position="688"/>
    </location>
</feature>
<proteinExistence type="predicted"/>
<dbReference type="Gene3D" id="6.10.250.810">
    <property type="match status" value="1"/>
</dbReference>
<feature type="domain" description="ELMO" evidence="6">
    <location>
        <begin position="341"/>
        <end position="504"/>
    </location>
</feature>
<dbReference type="Pfam" id="PF16457">
    <property type="entry name" value="PH_12"/>
    <property type="match status" value="1"/>
</dbReference>
<dbReference type="Gene3D" id="2.30.29.30">
    <property type="entry name" value="Pleckstrin-homology domain (PH domain)/Phosphotyrosine-binding domain (PTB)"/>
    <property type="match status" value="1"/>
</dbReference>
<evidence type="ECO:0000259" key="6">
    <source>
        <dbReference type="PROSITE" id="PS51335"/>
    </source>
</evidence>
<dbReference type="PANTHER" id="PTHR12771:SF56">
    <property type="entry name" value="CED-12"/>
    <property type="match status" value="1"/>
</dbReference>
<dbReference type="GO" id="GO:0017124">
    <property type="term" value="F:SH3 domain binding"/>
    <property type="evidence" value="ECO:0007669"/>
    <property type="project" value="UniProtKB-KW"/>
</dbReference>
<dbReference type="InterPro" id="IPR006816">
    <property type="entry name" value="ELMO_dom"/>
</dbReference>
<sequence length="739" mass="84366">MATAPNGTIKVRQVPSKGNVIKLAVTFDKFLLDKIKSMTDLDGAKKNEAAVGTLVDFDQTETLSVILSRILSAYRLQDEGYDLYLTTNTRKYVTSENRSDLSDGDFVMITTSVKKLVDDIMQKLGQSTNERNETLKKLNLHLKDATVAREFVRKEGHKVLTNLIESSKLDSCVTVYILQSIIQLMDHNILSWEFVEAAFVNKVTGYVNSNVSDAQLLQHSLSILEALLGTSKAHYVERGVTIPNLASKVQSKTNDPKVHLNTISLINALFLRADEKQRTAIVPTISTRNIRNLIAVNIIRDGLNIGSEMLHQLYILQTLCLSTLAEKKNAMLCPQDPEVLDKIRELRAIAFEVEYGMTDTIRQHSLTREYRKLGFNNDVNPACELQNPPGKLALDCMCYFARNHTDRYRKFIFENSKGSDRDCPFGSTGIELTRLLCDILQIGEPLQEQGGTFYPMFLGSDSPFFEMFSICIQAVNKTWKEMHATTADISKVFQIVREQVIRTLVKEEEVRSFDTFRSELQRLSYNEINNLLQQERQLKEESGSNSKQILQLREMLAPELLELVQQQRIGYLVRGTRFTKYVRGQRLKDKFWFIRLSPSHKVFHYGDCDDKTIPSLEELKNKVPVMEIKDVLIGKDCPHVKDIKSKKMTHPYVFSMVLDTPEPSTLDFVAPDEQTYEYWLDGINALLGRPLVSKEAKNDLDMLLAMEVKLQTLELEGIEIPEELPVLPPEPETYEFYFQ</sequence>
<comment type="caution">
    <text evidence="7">The sequence shown here is derived from an EMBL/GenBank/DDBJ whole genome shotgun (WGS) entry which is preliminary data.</text>
</comment>
<evidence type="ECO:0000256" key="3">
    <source>
        <dbReference type="ARBA" id="ARBA00023036"/>
    </source>
</evidence>
<reference evidence="7" key="1">
    <citation type="submission" date="2023-07" db="EMBL/GenBank/DDBJ databases">
        <title>Chromosome-level genome assembly of Artemia franciscana.</title>
        <authorList>
            <person name="Jo E."/>
        </authorList>
    </citation>
    <scope>NUCLEOTIDE SEQUENCE</scope>
    <source>
        <tissue evidence="7">Whole body</tissue>
    </source>
</reference>
<keyword evidence="3" id="KW-0729">SH3-binding</keyword>
<accession>A0AA88HA52</accession>
<dbReference type="Pfam" id="PF04727">
    <property type="entry name" value="ELMO_CED12"/>
    <property type="match status" value="1"/>
</dbReference>
<dbReference type="EMBL" id="JAVRJZ010000019">
    <property type="protein sequence ID" value="KAK2707693.1"/>
    <property type="molecule type" value="Genomic_DNA"/>
</dbReference>
<comment type="function">
    <text evidence="4">Involved in cytoskeletal rearrangements required for phagocytosis of apoptotic cells and cell motility. Acts in association with DOCK1 and CRK. Was initially proposed to be required in complex with DOCK1 to activate Rac Rho small GTPases. May enhance the guanine nucleotide exchange factor (GEF) activity of DOCK1.</text>
</comment>